<evidence type="ECO:0008006" key="10">
    <source>
        <dbReference type="Google" id="ProtNLM"/>
    </source>
</evidence>
<dbReference type="Proteomes" id="UP000702964">
    <property type="component" value="Unassembled WGS sequence"/>
</dbReference>
<dbReference type="GO" id="GO:0106300">
    <property type="term" value="P:protein-DNA covalent cross-linking repair"/>
    <property type="evidence" value="ECO:0007669"/>
    <property type="project" value="InterPro"/>
</dbReference>
<protein>
    <recommendedName>
        <fullName evidence="10">Abasic site processing protein</fullName>
    </recommendedName>
</protein>
<dbReference type="GO" id="GO:0008233">
    <property type="term" value="F:peptidase activity"/>
    <property type="evidence" value="ECO:0007669"/>
    <property type="project" value="UniProtKB-KW"/>
</dbReference>
<dbReference type="PANTHER" id="PTHR13604">
    <property type="entry name" value="DC12-RELATED"/>
    <property type="match status" value="1"/>
</dbReference>
<sequence length="232" mass="26374">MSRFSTRQHSKVQQLIKKLPATFAIFDILFYQGRDLQGAGEDLFAQIEAMGMEGVVGKRKTKSDPSATDDKIGNKMINARAETLAEKPAFKRLISSKRCIIPTNGFYEWRKEGSTKQPMRILMKDDRLFSLAGLYDTWTDPEGNKLSTCTIITTEPNSLMEDIHNRMPVILRPEDESEWLGRDNDDVQSLLGLLKPYQASEMRAYELTLNQTNPLIQIHSLSNHLEIVPSLL</sequence>
<comment type="similarity">
    <text evidence="1">Belongs to the SOS response-associated peptidase family.</text>
</comment>
<reference evidence="8" key="1">
    <citation type="journal article" date="2015" name="Genom Data">
        <title>Draft genome sequences of Phytophthora kernoviae and Phytophthora ramorum lineage EU2 from Scotland.</title>
        <authorList>
            <person name="Sambles C."/>
            <person name="Schlenzig A."/>
            <person name="O'Neill P."/>
            <person name="Grant M."/>
            <person name="Studholme D.J."/>
        </authorList>
    </citation>
    <scope>NUCLEOTIDE SEQUENCE</scope>
    <source>
        <strain evidence="8">00238/432</strain>
    </source>
</reference>
<keyword evidence="4" id="KW-0378">Hydrolase</keyword>
<evidence type="ECO:0000256" key="3">
    <source>
        <dbReference type="ARBA" id="ARBA00022763"/>
    </source>
</evidence>
<dbReference type="Pfam" id="PF02586">
    <property type="entry name" value="SRAP"/>
    <property type="match status" value="1"/>
</dbReference>
<evidence type="ECO:0000256" key="5">
    <source>
        <dbReference type="ARBA" id="ARBA00023124"/>
    </source>
</evidence>
<dbReference type="EMBL" id="AOFI03000352">
    <property type="protein sequence ID" value="KAF4317828.1"/>
    <property type="molecule type" value="Genomic_DNA"/>
</dbReference>
<proteinExistence type="inferred from homology"/>
<evidence type="ECO:0000256" key="1">
    <source>
        <dbReference type="ARBA" id="ARBA00008136"/>
    </source>
</evidence>
<dbReference type="PANTHER" id="PTHR13604:SF0">
    <property type="entry name" value="ABASIC SITE PROCESSING PROTEIN HMCES"/>
    <property type="match status" value="1"/>
</dbReference>
<dbReference type="Gene3D" id="3.90.1680.10">
    <property type="entry name" value="SOS response associated peptidase-like"/>
    <property type="match status" value="1"/>
</dbReference>
<comment type="caution">
    <text evidence="8">The sequence shown here is derived from an EMBL/GenBank/DDBJ whole genome shotgun (WGS) entry which is preliminary data.</text>
</comment>
<evidence type="ECO:0000256" key="2">
    <source>
        <dbReference type="ARBA" id="ARBA00022670"/>
    </source>
</evidence>
<keyword evidence="3" id="KW-0227">DNA damage</keyword>
<dbReference type="GO" id="GO:0006508">
    <property type="term" value="P:proteolysis"/>
    <property type="evidence" value="ECO:0007669"/>
    <property type="project" value="UniProtKB-KW"/>
</dbReference>
<dbReference type="InterPro" id="IPR036590">
    <property type="entry name" value="SRAP-like"/>
</dbReference>
<name>A0A8J4W2P4_9STRA</name>
<evidence type="ECO:0000256" key="6">
    <source>
        <dbReference type="ARBA" id="ARBA00023125"/>
    </source>
</evidence>
<dbReference type="GO" id="GO:0016829">
    <property type="term" value="F:lyase activity"/>
    <property type="evidence" value="ECO:0007669"/>
    <property type="project" value="UniProtKB-KW"/>
</dbReference>
<dbReference type="SUPFAM" id="SSF143081">
    <property type="entry name" value="BB1717-like"/>
    <property type="match status" value="1"/>
</dbReference>
<dbReference type="AlphaFoldDB" id="A0A8J4W2P4"/>
<reference evidence="8" key="2">
    <citation type="submission" date="2020-02" db="EMBL/GenBank/DDBJ databases">
        <authorList>
            <person name="Studholme D.J."/>
        </authorList>
    </citation>
    <scope>NUCLEOTIDE SEQUENCE</scope>
    <source>
        <strain evidence="8">00238/432</strain>
    </source>
</reference>
<evidence type="ECO:0000256" key="4">
    <source>
        <dbReference type="ARBA" id="ARBA00022801"/>
    </source>
</evidence>
<evidence type="ECO:0000313" key="9">
    <source>
        <dbReference type="Proteomes" id="UP000702964"/>
    </source>
</evidence>
<keyword evidence="6" id="KW-0238">DNA-binding</keyword>
<dbReference type="InterPro" id="IPR003738">
    <property type="entry name" value="SRAP"/>
</dbReference>
<accession>A0A8J4W2P4</accession>
<evidence type="ECO:0000256" key="7">
    <source>
        <dbReference type="ARBA" id="ARBA00023239"/>
    </source>
</evidence>
<gene>
    <name evidence="8" type="ORF">G195_008904</name>
</gene>
<keyword evidence="5" id="KW-0190">Covalent protein-DNA linkage</keyword>
<dbReference type="GO" id="GO:0003697">
    <property type="term" value="F:single-stranded DNA binding"/>
    <property type="evidence" value="ECO:0007669"/>
    <property type="project" value="InterPro"/>
</dbReference>
<organism evidence="8 9">
    <name type="scientific">Phytophthora kernoviae 00238/432</name>
    <dbReference type="NCBI Taxonomy" id="1284355"/>
    <lineage>
        <taxon>Eukaryota</taxon>
        <taxon>Sar</taxon>
        <taxon>Stramenopiles</taxon>
        <taxon>Oomycota</taxon>
        <taxon>Peronosporomycetes</taxon>
        <taxon>Peronosporales</taxon>
        <taxon>Peronosporaceae</taxon>
        <taxon>Phytophthora</taxon>
    </lineage>
</organism>
<evidence type="ECO:0000313" key="8">
    <source>
        <dbReference type="EMBL" id="KAF4317828.1"/>
    </source>
</evidence>
<keyword evidence="7" id="KW-0456">Lyase</keyword>
<keyword evidence="2" id="KW-0645">Protease</keyword>